<keyword evidence="5" id="KW-0396">Initiation factor</keyword>
<dbReference type="InterPro" id="IPR008606">
    <property type="entry name" value="EIF4EBP"/>
</dbReference>
<gene>
    <name evidence="5" type="ORF">SMAX5B_017996</name>
</gene>
<reference evidence="5 6" key="1">
    <citation type="submission" date="2017-12" db="EMBL/GenBank/DDBJ databases">
        <title>Integrating genomic resources of turbot (Scophthalmus maximus) in depth evaluation of genetic and physical mapping variation across individuals.</title>
        <authorList>
            <person name="Martinez P."/>
        </authorList>
    </citation>
    <scope>NUCLEOTIDE SEQUENCE [LARGE SCALE GENOMIC DNA]</scope>
</reference>
<evidence type="ECO:0000256" key="4">
    <source>
        <dbReference type="SAM" id="MobiDB-lite"/>
    </source>
</evidence>
<dbReference type="PANTHER" id="PTHR12669">
    <property type="entry name" value="EUKARYOTIC TRANSLATION INITIATION FACTOR 4E-BINDING PROTEIN"/>
    <property type="match status" value="1"/>
</dbReference>
<dbReference type="GO" id="GO:0005737">
    <property type="term" value="C:cytoplasm"/>
    <property type="evidence" value="ECO:0007669"/>
    <property type="project" value="TreeGrafter"/>
</dbReference>
<dbReference type="EMBL" id="CP026257">
    <property type="protein sequence ID" value="AWP13927.1"/>
    <property type="molecule type" value="Genomic_DNA"/>
</dbReference>
<keyword evidence="2" id="KW-0810">Translation regulation</keyword>
<dbReference type="Pfam" id="PF05456">
    <property type="entry name" value="eIF_4EBP"/>
    <property type="match status" value="1"/>
</dbReference>
<proteinExistence type="inferred from homology"/>
<evidence type="ECO:0000313" key="6">
    <source>
        <dbReference type="Proteomes" id="UP000246464"/>
    </source>
</evidence>
<dbReference type="GO" id="GO:0003743">
    <property type="term" value="F:translation initiation factor activity"/>
    <property type="evidence" value="ECO:0007669"/>
    <property type="project" value="UniProtKB-KW"/>
</dbReference>
<organism evidence="5 6">
    <name type="scientific">Scophthalmus maximus</name>
    <name type="common">Turbot</name>
    <name type="synonym">Psetta maxima</name>
    <dbReference type="NCBI Taxonomy" id="52904"/>
    <lineage>
        <taxon>Eukaryota</taxon>
        <taxon>Metazoa</taxon>
        <taxon>Chordata</taxon>
        <taxon>Craniata</taxon>
        <taxon>Vertebrata</taxon>
        <taxon>Euteleostomi</taxon>
        <taxon>Actinopterygii</taxon>
        <taxon>Neopterygii</taxon>
        <taxon>Teleostei</taxon>
        <taxon>Neoteleostei</taxon>
        <taxon>Acanthomorphata</taxon>
        <taxon>Carangaria</taxon>
        <taxon>Pleuronectiformes</taxon>
        <taxon>Pleuronectoidei</taxon>
        <taxon>Scophthalmidae</taxon>
        <taxon>Scophthalmus</taxon>
    </lineage>
</organism>
<dbReference type="PANTHER" id="PTHR12669:SF4">
    <property type="entry name" value="EUKARYOTIC TRANSLATION INITIATION FACTOR 4E-BINDING PROTEIN 2"/>
    <property type="match status" value="1"/>
</dbReference>
<dbReference type="Proteomes" id="UP000246464">
    <property type="component" value="Chromosome 15"/>
</dbReference>
<dbReference type="GO" id="GO:0008190">
    <property type="term" value="F:eukaryotic initiation factor 4E binding"/>
    <property type="evidence" value="ECO:0007669"/>
    <property type="project" value="InterPro"/>
</dbReference>
<keyword evidence="6" id="KW-1185">Reference proteome</keyword>
<sequence length="207" mass="22387">MSTSRQLSESRAIPTRTVLINDTTQLPHDYCTTPGGTLFSTTPGGTRIIYDRKFLLDRRNSPIAQTPPARLPVIPGVTSQNVLRENQKNEANNHVNNHDGKPATGTASASQANSLQALIRPPAGPSSFSTSLSEADVKMVSPVAKISSKICSPSRPSVRPHTSIADLSAHGNLPVDKTSTLARWQIILKGNEAARSRRYPHSCRMTQ</sequence>
<evidence type="ECO:0000313" key="5">
    <source>
        <dbReference type="EMBL" id="AWP13927.1"/>
    </source>
</evidence>
<protein>
    <submittedName>
        <fullName evidence="5">Eukaryotic translation initiation factor 4E-binding protein 2 isoform 2</fullName>
    </submittedName>
</protein>
<evidence type="ECO:0000256" key="1">
    <source>
        <dbReference type="ARBA" id="ARBA00005480"/>
    </source>
</evidence>
<evidence type="ECO:0000256" key="2">
    <source>
        <dbReference type="ARBA" id="ARBA00022845"/>
    </source>
</evidence>
<dbReference type="AlphaFoldDB" id="A0A2U9CBF1"/>
<evidence type="ECO:0000256" key="3">
    <source>
        <dbReference type="ARBA" id="ARBA00023193"/>
    </source>
</evidence>
<comment type="similarity">
    <text evidence="1">Belongs to the eIF4E-binding protein family.</text>
</comment>
<feature type="region of interest" description="Disordered" evidence="4">
    <location>
        <begin position="92"/>
        <end position="113"/>
    </location>
</feature>
<keyword evidence="5" id="KW-0648">Protein biosynthesis</keyword>
<dbReference type="STRING" id="52904.ENSSMAP00000033933"/>
<accession>A0A2U9CBF1</accession>
<keyword evidence="3" id="KW-0652">Protein synthesis inhibitor</keyword>
<name>A0A2U9CBF1_SCOMX</name>
<dbReference type="GO" id="GO:0045947">
    <property type="term" value="P:negative regulation of translational initiation"/>
    <property type="evidence" value="ECO:0007669"/>
    <property type="project" value="InterPro"/>
</dbReference>